<protein>
    <submittedName>
        <fullName evidence="2">Uncharacterized protein</fullName>
    </submittedName>
</protein>
<feature type="region of interest" description="Disordered" evidence="1">
    <location>
        <begin position="1"/>
        <end position="30"/>
    </location>
</feature>
<organism evidence="2 3">
    <name type="scientific">Vitrella brassicaformis (strain CCMP3155)</name>
    <dbReference type="NCBI Taxonomy" id="1169540"/>
    <lineage>
        <taxon>Eukaryota</taxon>
        <taxon>Sar</taxon>
        <taxon>Alveolata</taxon>
        <taxon>Colpodellida</taxon>
        <taxon>Vitrellaceae</taxon>
        <taxon>Vitrella</taxon>
    </lineage>
</organism>
<dbReference type="VEuPathDB" id="CryptoDB:Vbra_915"/>
<evidence type="ECO:0000313" key="3">
    <source>
        <dbReference type="Proteomes" id="UP000041254"/>
    </source>
</evidence>
<keyword evidence="3" id="KW-1185">Reference proteome</keyword>
<evidence type="ECO:0000256" key="1">
    <source>
        <dbReference type="SAM" id="MobiDB-lite"/>
    </source>
</evidence>
<dbReference type="Proteomes" id="UP000041254">
    <property type="component" value="Unassembled WGS sequence"/>
</dbReference>
<reference evidence="2 3" key="1">
    <citation type="submission" date="2014-11" db="EMBL/GenBank/DDBJ databases">
        <authorList>
            <person name="Zhu J."/>
            <person name="Qi W."/>
            <person name="Song R."/>
        </authorList>
    </citation>
    <scope>NUCLEOTIDE SEQUENCE [LARGE SCALE GENOMIC DNA]</scope>
</reference>
<dbReference type="InParanoid" id="A0A0G4GBQ7"/>
<accession>A0A0G4GBQ7</accession>
<evidence type="ECO:0000313" key="2">
    <source>
        <dbReference type="EMBL" id="CEM26570.1"/>
    </source>
</evidence>
<proteinExistence type="predicted"/>
<feature type="compositionally biased region" description="Polar residues" evidence="1">
    <location>
        <begin position="18"/>
        <end position="30"/>
    </location>
</feature>
<sequence length="278" mass="32047">MSAGSSSPKPAPPMAQATVEQIKQSAYRQTKAQTEQEAKAIVAMLKVNVPANIGEAFKAIAQKRSLRAHLKRSELLALVKFVGKDALHMEVVYEADGKRVEIFRCKLPEDGYNRTRIDWATVVSNAIRDRLNQPFDNFLEDLKKDPTVTDVHAKVTAEIERLSDKVIPALTSELLWMWHEDPKSPKYEVFVKQVEDRTILNTHEKKAREIDEHWLTRRMTKSLNDKLSYLCNPEAHPRKRAKTGAGRQPHDYDEEYLDCIDREQRTLKDKGFRHMQDK</sequence>
<dbReference type="EMBL" id="CDMY01000620">
    <property type="protein sequence ID" value="CEM26570.1"/>
    <property type="molecule type" value="Genomic_DNA"/>
</dbReference>
<gene>
    <name evidence="2" type="ORF">Vbra_915</name>
</gene>
<dbReference type="AlphaFoldDB" id="A0A0G4GBQ7"/>
<name>A0A0G4GBQ7_VITBC</name>